<proteinExistence type="inferred from homology"/>
<dbReference type="PANTHER" id="PTHR32089">
    <property type="entry name" value="METHYL-ACCEPTING CHEMOTAXIS PROTEIN MCPB"/>
    <property type="match status" value="1"/>
</dbReference>
<evidence type="ECO:0000313" key="11">
    <source>
        <dbReference type="EMBL" id="NDY95938.1"/>
    </source>
</evidence>
<protein>
    <submittedName>
        <fullName evidence="11">Methyl-accepting chemotaxis protein</fullName>
    </submittedName>
</protein>
<keyword evidence="3 8" id="KW-1133">Transmembrane helix</keyword>
<feature type="transmembrane region" description="Helical" evidence="8">
    <location>
        <begin position="305"/>
        <end position="331"/>
    </location>
</feature>
<dbReference type="InterPro" id="IPR029095">
    <property type="entry name" value="NarX-like_N"/>
</dbReference>
<evidence type="ECO:0000256" key="7">
    <source>
        <dbReference type="PROSITE-ProRule" id="PRU00284"/>
    </source>
</evidence>
<dbReference type="RefSeq" id="WP_164211334.1">
    <property type="nucleotide sequence ID" value="NZ_JAAGSC010000041.1"/>
</dbReference>
<dbReference type="PANTHER" id="PTHR32089:SF119">
    <property type="entry name" value="METHYL-ACCEPTING CHEMOTAXIS PROTEIN CTPL"/>
    <property type="match status" value="1"/>
</dbReference>
<dbReference type="Pfam" id="PF00015">
    <property type="entry name" value="MCPsignal"/>
    <property type="match status" value="1"/>
</dbReference>
<accession>A0A845UYZ2</accession>
<gene>
    <name evidence="11" type="ORF">G3I74_09370</name>
</gene>
<organism evidence="11 12">
    <name type="scientific">Wenzhouxiangella limi</name>
    <dbReference type="NCBI Taxonomy" id="2707351"/>
    <lineage>
        <taxon>Bacteria</taxon>
        <taxon>Pseudomonadati</taxon>
        <taxon>Pseudomonadota</taxon>
        <taxon>Gammaproteobacteria</taxon>
        <taxon>Chromatiales</taxon>
        <taxon>Wenzhouxiangellaceae</taxon>
        <taxon>Wenzhouxiangella</taxon>
    </lineage>
</organism>
<evidence type="ECO:0000256" key="6">
    <source>
        <dbReference type="ARBA" id="ARBA00029447"/>
    </source>
</evidence>
<dbReference type="Pfam" id="PF13675">
    <property type="entry name" value="PilJ"/>
    <property type="match status" value="1"/>
</dbReference>
<dbReference type="GO" id="GO:0007165">
    <property type="term" value="P:signal transduction"/>
    <property type="evidence" value="ECO:0007669"/>
    <property type="project" value="UniProtKB-KW"/>
</dbReference>
<feature type="domain" description="HAMP" evidence="10">
    <location>
        <begin position="346"/>
        <end position="397"/>
    </location>
</feature>
<evidence type="ECO:0000256" key="4">
    <source>
        <dbReference type="ARBA" id="ARBA00023136"/>
    </source>
</evidence>
<comment type="subcellular location">
    <subcellularLocation>
        <location evidence="1">Membrane</location>
        <topology evidence="1">Multi-pass membrane protein</topology>
    </subcellularLocation>
</comment>
<evidence type="ECO:0000313" key="12">
    <source>
        <dbReference type="Proteomes" id="UP000484885"/>
    </source>
</evidence>
<evidence type="ECO:0000256" key="8">
    <source>
        <dbReference type="SAM" id="Phobius"/>
    </source>
</evidence>
<feature type="domain" description="Methyl-accepting transducer" evidence="9">
    <location>
        <begin position="402"/>
        <end position="638"/>
    </location>
</feature>
<dbReference type="InterPro" id="IPR004089">
    <property type="entry name" value="MCPsignal_dom"/>
</dbReference>
<comment type="caution">
    <text evidence="11">The sequence shown here is derived from an EMBL/GenBank/DDBJ whole genome shotgun (WGS) entry which is preliminary data.</text>
</comment>
<name>A0A845UYZ2_9GAMM</name>
<evidence type="ECO:0000256" key="1">
    <source>
        <dbReference type="ARBA" id="ARBA00004141"/>
    </source>
</evidence>
<dbReference type="Gene3D" id="1.10.287.950">
    <property type="entry name" value="Methyl-accepting chemotaxis protein"/>
    <property type="match status" value="1"/>
</dbReference>
<keyword evidence="4 8" id="KW-0472">Membrane</keyword>
<dbReference type="Proteomes" id="UP000484885">
    <property type="component" value="Unassembled WGS sequence"/>
</dbReference>
<dbReference type="GO" id="GO:0016020">
    <property type="term" value="C:membrane"/>
    <property type="evidence" value="ECO:0007669"/>
    <property type="project" value="UniProtKB-SubCell"/>
</dbReference>
<dbReference type="GO" id="GO:0006935">
    <property type="term" value="P:chemotaxis"/>
    <property type="evidence" value="ECO:0007669"/>
    <property type="project" value="UniProtKB-ARBA"/>
</dbReference>
<evidence type="ECO:0000259" key="9">
    <source>
        <dbReference type="PROSITE" id="PS50111"/>
    </source>
</evidence>
<keyword evidence="12" id="KW-1185">Reference proteome</keyword>
<dbReference type="EMBL" id="JAAGSC010000041">
    <property type="protein sequence ID" value="NDY95938.1"/>
    <property type="molecule type" value="Genomic_DNA"/>
</dbReference>
<dbReference type="PROSITE" id="PS50885">
    <property type="entry name" value="HAMP"/>
    <property type="match status" value="1"/>
</dbReference>
<reference evidence="11 12" key="1">
    <citation type="submission" date="2020-02" db="EMBL/GenBank/DDBJ databases">
        <authorList>
            <person name="Zhang X.-Y."/>
        </authorList>
    </citation>
    <scope>NUCLEOTIDE SEQUENCE [LARGE SCALE GENOMIC DNA]</scope>
    <source>
        <strain evidence="11 12">C33</strain>
    </source>
</reference>
<evidence type="ECO:0000259" key="10">
    <source>
        <dbReference type="PROSITE" id="PS50885"/>
    </source>
</evidence>
<keyword evidence="5 7" id="KW-0807">Transducer</keyword>
<sequence>MTRAASKSASQKLSPGQGLLFVLLAALLGAASWNFYLLNERARQEAEYLALTTAIQVRAQQLARTASEAAQGDVDALSDLAGLRSDISQAVNSLREGNPALALPPSPDNVNASLATLEDIWRRIDRDSGQLIERTDLLLTLADAAADFSAAVPRLQATTDQVVQRLVATRAEPAQIYVASRQLALADRMLREVGNIIDGGSGAMTAADGFSRDATLFGRVLRGLLDGAEELGVEQVTDSEARQTLESVSSLFADVGDDVETILTASTDLFEVRQAADEIGFDAEELTAQAAVLADDYRNLDEARLWPSLTAGIVLAAATLLVLFSLGLGAYRNQRRNARMTAEINQRNQEAILRLLDEMSSLADGDLTVEATVTEDVTGAIADSVNYAVEALRDLVAGVNSTARQVAAQAQETRATTIQLAESSEHQAREIGTATDNINEMARSFDDMAGRSNESAEVAQSSVETANRGADMVRQTIAGMDNIRNQIQETSKRIKRLGESSQEIGDIVELISGLSEQTNVLALNAAIQAASAGGAGRGFAVVADEVQRLAERATDATRRIEALVQTIQSDTSEAVNSMEETTSQVVSGARLAEDAGEALESIERVSNDLAGLIQNISHQAQEESRSATRIAAMMNGIRDISVQTSEGTGQTATSVASLAELVRELRESVADFKLPEDDDA</sequence>
<dbReference type="PROSITE" id="PS00018">
    <property type="entry name" value="EF_HAND_1"/>
    <property type="match status" value="1"/>
</dbReference>
<dbReference type="PROSITE" id="PS50111">
    <property type="entry name" value="CHEMOTAXIS_TRANSDUC_2"/>
    <property type="match status" value="1"/>
</dbReference>
<dbReference type="InterPro" id="IPR003660">
    <property type="entry name" value="HAMP_dom"/>
</dbReference>
<comment type="similarity">
    <text evidence="6">Belongs to the methyl-accepting chemotaxis (MCP) protein family.</text>
</comment>
<dbReference type="SUPFAM" id="SSF58104">
    <property type="entry name" value="Methyl-accepting chemotaxis protein (MCP) signaling domain"/>
    <property type="match status" value="1"/>
</dbReference>
<evidence type="ECO:0000256" key="5">
    <source>
        <dbReference type="ARBA" id="ARBA00023224"/>
    </source>
</evidence>
<evidence type="ECO:0000256" key="2">
    <source>
        <dbReference type="ARBA" id="ARBA00022692"/>
    </source>
</evidence>
<dbReference type="SMART" id="SM00304">
    <property type="entry name" value="HAMP"/>
    <property type="match status" value="2"/>
</dbReference>
<dbReference type="AlphaFoldDB" id="A0A845UYZ2"/>
<dbReference type="SMART" id="SM00283">
    <property type="entry name" value="MA"/>
    <property type="match status" value="1"/>
</dbReference>
<evidence type="ECO:0000256" key="3">
    <source>
        <dbReference type="ARBA" id="ARBA00022989"/>
    </source>
</evidence>
<dbReference type="InterPro" id="IPR018247">
    <property type="entry name" value="EF_Hand_1_Ca_BS"/>
</dbReference>
<keyword evidence="2 8" id="KW-0812">Transmembrane</keyword>